<keyword evidence="4" id="KW-0663">Pyridoxal phosphate</keyword>
<dbReference type="PANTHER" id="PTHR43277">
    <property type="entry name" value="ARGININE DECARBOXYLASE"/>
    <property type="match status" value="1"/>
</dbReference>
<dbReference type="Pfam" id="PF01276">
    <property type="entry name" value="OKR_DC_1"/>
    <property type="match status" value="1"/>
</dbReference>
<evidence type="ECO:0000256" key="1">
    <source>
        <dbReference type="ARBA" id="ARBA00001933"/>
    </source>
</evidence>
<organism evidence="8 9">
    <name type="scientific">Paenibacillus alvei</name>
    <name type="common">Bacillus alvei</name>
    <dbReference type="NCBI Taxonomy" id="44250"/>
    <lineage>
        <taxon>Bacteria</taxon>
        <taxon>Bacillati</taxon>
        <taxon>Bacillota</taxon>
        <taxon>Bacilli</taxon>
        <taxon>Bacillales</taxon>
        <taxon>Paenibacillaceae</taxon>
        <taxon>Paenibacillus</taxon>
    </lineage>
</organism>
<dbReference type="Proteomes" id="UP000552038">
    <property type="component" value="Unassembled WGS sequence"/>
</dbReference>
<sequence>MDKHKETSQLALAGQEHMRAPLVEALLKYNQNQHASFHVPGHKDGKWYAHESLSLSGREDWNTLLHKMSLLLTIDVTEVEGTDDLHHPTEAIAEAQQLAAQCFGAEETHFLVGGSTVGNIALLMSCCIQPNDVVLVQRNVHKSVLHGLMMAGATAVFLAPQMDKGSGLATAPNNDTVEQALQAYPNAKALLVTNPNYYGMGINLCELAEMVHRYGIPLLVDEAHGAHYGLHPAFPESALQAGADGVVQSTHKMLGGMTMSAMLHVQGARLNRTRLKKLLTMLQSSSPSYPLMASLDISRYYLARNGREAFEEGLKAVQHVRAALVNLTVYEVIEIQTAKPQSAYCSLDPFKVTIRCTNGQLSGYELLERLSEYGCTAEMADLQHVVLVFSLGSSLEDAQRLITALQAVAVTLDDNTPYTKIQVATYTENIDTPGRSITFAVGHRMYSEPVSFSIYEQESVRTKRVSVHEAVGHKAAESVVPYPPGIPLLYPGEIITEAAAQELIMLAHAGAKCHDAEDESLLTIRVVVTEDEKGIED</sequence>
<dbReference type="Gene3D" id="3.40.640.10">
    <property type="entry name" value="Type I PLP-dependent aspartate aminotransferase-like (Major domain)"/>
    <property type="match status" value="1"/>
</dbReference>
<evidence type="ECO:0000256" key="5">
    <source>
        <dbReference type="ARBA" id="ARBA00023239"/>
    </source>
</evidence>
<dbReference type="PANTHER" id="PTHR43277:SF3">
    <property type="entry name" value="DECARBOXYLASE, PUTATIVE-RELATED"/>
    <property type="match status" value="1"/>
</dbReference>
<dbReference type="Pfam" id="PF03711">
    <property type="entry name" value="OKR_DC_1_C"/>
    <property type="match status" value="1"/>
</dbReference>
<evidence type="ECO:0000313" key="9">
    <source>
        <dbReference type="Proteomes" id="UP000552038"/>
    </source>
</evidence>
<dbReference type="SUPFAM" id="SSF55904">
    <property type="entry name" value="Ornithine decarboxylase C-terminal domain"/>
    <property type="match status" value="1"/>
</dbReference>
<keyword evidence="3" id="KW-0210">Decarboxylase</keyword>
<dbReference type="EMBL" id="JABFOR010000031">
    <property type="protein sequence ID" value="NOJ72826.1"/>
    <property type="molecule type" value="Genomic_DNA"/>
</dbReference>
<evidence type="ECO:0000259" key="7">
    <source>
        <dbReference type="Pfam" id="PF03711"/>
    </source>
</evidence>
<dbReference type="RefSeq" id="WP_171418384.1">
    <property type="nucleotide sequence ID" value="NZ_JABFOR010000031.1"/>
</dbReference>
<proteinExistence type="inferred from homology"/>
<dbReference type="InterPro" id="IPR015421">
    <property type="entry name" value="PyrdxlP-dep_Trfase_major"/>
</dbReference>
<comment type="caution">
    <text evidence="8">The sequence shown here is derived from an EMBL/GenBank/DDBJ whole genome shotgun (WGS) entry which is preliminary data.</text>
</comment>
<keyword evidence="8" id="KW-0032">Aminotransferase</keyword>
<reference evidence="8 9" key="1">
    <citation type="submission" date="2020-05" db="EMBL/GenBank/DDBJ databases">
        <title>Whole genome sequencing and identification of novel metabolites from Paenibacillus alvei strain JR949.</title>
        <authorList>
            <person name="Rajendhran J."/>
            <person name="Sree Pranav P."/>
            <person name="Mahalakshmi B."/>
            <person name="Karthikeyan R."/>
        </authorList>
    </citation>
    <scope>NUCLEOTIDE SEQUENCE [LARGE SCALE GENOMIC DNA]</scope>
    <source>
        <strain evidence="8 9">JR949</strain>
    </source>
</reference>
<dbReference type="InterPro" id="IPR052357">
    <property type="entry name" value="Orn_Lys_Arg_decarboxylase-I"/>
</dbReference>
<dbReference type="InterPro" id="IPR000310">
    <property type="entry name" value="Orn/Lys/Arg_deCO2ase_major_dom"/>
</dbReference>
<feature type="domain" description="Orn/Lys/Arg decarboxylases family 1 pyridoxal-P attachment site" evidence="6">
    <location>
        <begin position="21"/>
        <end position="394"/>
    </location>
</feature>
<comment type="similarity">
    <text evidence="2">Belongs to the Orn/Lys/Arg decarboxylase class-I family.</text>
</comment>
<evidence type="ECO:0000313" key="8">
    <source>
        <dbReference type="EMBL" id="NOJ72826.1"/>
    </source>
</evidence>
<protein>
    <submittedName>
        <fullName evidence="8">Aminotransferase class I/II-fold pyridoxal phosphate-dependent enzyme</fullName>
    </submittedName>
</protein>
<evidence type="ECO:0000256" key="2">
    <source>
        <dbReference type="ARBA" id="ARBA00010671"/>
    </source>
</evidence>
<gene>
    <name evidence="8" type="ORF">HMI46_19990</name>
</gene>
<comment type="cofactor">
    <cofactor evidence="1">
        <name>pyridoxal 5'-phosphate</name>
        <dbReference type="ChEBI" id="CHEBI:597326"/>
    </cofactor>
</comment>
<name>A0AAP7A3U5_PAEAL</name>
<evidence type="ECO:0000259" key="6">
    <source>
        <dbReference type="Pfam" id="PF01276"/>
    </source>
</evidence>
<keyword evidence="5" id="KW-0456">Lyase</keyword>
<dbReference type="GO" id="GO:0008483">
    <property type="term" value="F:transaminase activity"/>
    <property type="evidence" value="ECO:0007669"/>
    <property type="project" value="UniProtKB-KW"/>
</dbReference>
<dbReference type="Gene3D" id="3.90.105.10">
    <property type="entry name" value="Molybdopterin biosynthesis moea protein, domain 2"/>
    <property type="match status" value="1"/>
</dbReference>
<dbReference type="SUPFAM" id="SSF53383">
    <property type="entry name" value="PLP-dependent transferases"/>
    <property type="match status" value="1"/>
</dbReference>
<dbReference type="InterPro" id="IPR015424">
    <property type="entry name" value="PyrdxlP-dep_Trfase"/>
</dbReference>
<feature type="domain" description="Orn/Lys/Arg decarboxylase C-terminal" evidence="7">
    <location>
        <begin position="461"/>
        <end position="501"/>
    </location>
</feature>
<evidence type="ECO:0000256" key="4">
    <source>
        <dbReference type="ARBA" id="ARBA00022898"/>
    </source>
</evidence>
<accession>A0AAP7A3U5</accession>
<evidence type="ECO:0000256" key="3">
    <source>
        <dbReference type="ARBA" id="ARBA00022793"/>
    </source>
</evidence>
<dbReference type="InterPro" id="IPR008286">
    <property type="entry name" value="Prn/Lys/Arg_de-COase_C"/>
</dbReference>
<keyword evidence="8" id="KW-0808">Transferase</keyword>
<dbReference type="GO" id="GO:0016831">
    <property type="term" value="F:carboxy-lyase activity"/>
    <property type="evidence" value="ECO:0007669"/>
    <property type="project" value="UniProtKB-KW"/>
</dbReference>
<dbReference type="InterPro" id="IPR036633">
    <property type="entry name" value="Prn/Lys/Arg_de-COase_C_sf"/>
</dbReference>
<dbReference type="AlphaFoldDB" id="A0AAP7A3U5"/>